<organism evidence="2 3">
    <name type="scientific">Thelohanellus kitauei</name>
    <name type="common">Myxosporean</name>
    <dbReference type="NCBI Taxonomy" id="669202"/>
    <lineage>
        <taxon>Eukaryota</taxon>
        <taxon>Metazoa</taxon>
        <taxon>Cnidaria</taxon>
        <taxon>Myxozoa</taxon>
        <taxon>Myxosporea</taxon>
        <taxon>Bivalvulida</taxon>
        <taxon>Platysporina</taxon>
        <taxon>Myxobolidae</taxon>
        <taxon>Thelohanellus</taxon>
    </lineage>
</organism>
<feature type="region of interest" description="Disordered" evidence="1">
    <location>
        <begin position="133"/>
        <end position="210"/>
    </location>
</feature>
<keyword evidence="3" id="KW-1185">Reference proteome</keyword>
<dbReference type="AlphaFoldDB" id="A0A0C2J0P0"/>
<accession>A0A0C2J0P0</accession>
<reference evidence="2 3" key="1">
    <citation type="journal article" date="2014" name="Genome Biol. Evol.">
        <title>The genome of the myxosporean Thelohanellus kitauei shows adaptations to nutrient acquisition within its fish host.</title>
        <authorList>
            <person name="Yang Y."/>
            <person name="Xiong J."/>
            <person name="Zhou Z."/>
            <person name="Huo F."/>
            <person name="Miao W."/>
            <person name="Ran C."/>
            <person name="Liu Y."/>
            <person name="Zhang J."/>
            <person name="Feng J."/>
            <person name="Wang M."/>
            <person name="Wang M."/>
            <person name="Wang L."/>
            <person name="Yao B."/>
        </authorList>
    </citation>
    <scope>NUCLEOTIDE SEQUENCE [LARGE SCALE GENOMIC DNA]</scope>
    <source>
        <strain evidence="2">Wuqing</strain>
    </source>
</reference>
<evidence type="ECO:0000256" key="1">
    <source>
        <dbReference type="SAM" id="MobiDB-lite"/>
    </source>
</evidence>
<evidence type="ECO:0000313" key="3">
    <source>
        <dbReference type="Proteomes" id="UP000031668"/>
    </source>
</evidence>
<gene>
    <name evidence="2" type="ORF">RF11_02913</name>
</gene>
<dbReference type="EMBL" id="JWZT01001778">
    <property type="protein sequence ID" value="KII71389.1"/>
    <property type="molecule type" value="Genomic_DNA"/>
</dbReference>
<feature type="compositionally biased region" description="Polar residues" evidence="1">
    <location>
        <begin position="173"/>
        <end position="184"/>
    </location>
</feature>
<name>A0A0C2J0P0_THEKT</name>
<feature type="compositionally biased region" description="Low complexity" evidence="1">
    <location>
        <begin position="133"/>
        <end position="146"/>
    </location>
</feature>
<dbReference type="Proteomes" id="UP000031668">
    <property type="component" value="Unassembled WGS sequence"/>
</dbReference>
<proteinExistence type="predicted"/>
<feature type="compositionally biased region" description="Polar residues" evidence="1">
    <location>
        <begin position="155"/>
        <end position="166"/>
    </location>
</feature>
<comment type="caution">
    <text evidence="2">The sequence shown here is derived from an EMBL/GenBank/DDBJ whole genome shotgun (WGS) entry which is preliminary data.</text>
</comment>
<sequence length="210" mass="23856">MRGLRMYLQVWMFDIDQIIAEIRVCLESFEIDLCNDAVPRLGYYACATGSSLRDFKVYLDEFESFMDKFEMTKHSRHPFHIALQDEVTKCVKNADSCMGSDIPAKVVANKHVFDALYWHAHCAVHRMFKNAISRSNKQKSQNESNSGMLEKDGPRQNTSDDGSTGMDNGARFKSSNPKTRSKQGPRSAKEKNSRHKVDQKPVRASSIPSV</sequence>
<protein>
    <submittedName>
        <fullName evidence="2">Uncharacterized protein</fullName>
    </submittedName>
</protein>
<feature type="compositionally biased region" description="Basic and acidic residues" evidence="1">
    <location>
        <begin position="187"/>
        <end position="201"/>
    </location>
</feature>
<evidence type="ECO:0000313" key="2">
    <source>
        <dbReference type="EMBL" id="KII71389.1"/>
    </source>
</evidence>